<dbReference type="EMBL" id="SVBY01000003">
    <property type="protein sequence ID" value="MBE6091709.1"/>
    <property type="molecule type" value="Genomic_DNA"/>
</dbReference>
<proteinExistence type="predicted"/>
<accession>A0A927WLH4</accession>
<organism evidence="1 2">
    <name type="scientific">Selenomonas ruminantium</name>
    <dbReference type="NCBI Taxonomy" id="971"/>
    <lineage>
        <taxon>Bacteria</taxon>
        <taxon>Bacillati</taxon>
        <taxon>Bacillota</taxon>
        <taxon>Negativicutes</taxon>
        <taxon>Selenomonadales</taxon>
        <taxon>Selenomonadaceae</taxon>
        <taxon>Selenomonas</taxon>
    </lineage>
</organism>
<dbReference type="Proteomes" id="UP000761380">
    <property type="component" value="Unassembled WGS sequence"/>
</dbReference>
<protein>
    <recommendedName>
        <fullName evidence="3">Prophage minor tail protein Z (GPZ)</fullName>
    </recommendedName>
</protein>
<evidence type="ECO:0000313" key="1">
    <source>
        <dbReference type="EMBL" id="MBE6091709.1"/>
    </source>
</evidence>
<comment type="caution">
    <text evidence="1">The sequence shown here is derived from an EMBL/GenBank/DDBJ whole genome shotgun (WGS) entry which is preliminary data.</text>
</comment>
<name>A0A927WLH4_SELRU</name>
<gene>
    <name evidence="1" type="ORF">E7201_00800</name>
</gene>
<evidence type="ECO:0000313" key="2">
    <source>
        <dbReference type="Proteomes" id="UP000761380"/>
    </source>
</evidence>
<dbReference type="AlphaFoldDB" id="A0A927WLH4"/>
<reference evidence="1" key="1">
    <citation type="submission" date="2019-04" db="EMBL/GenBank/DDBJ databases">
        <title>Evolution of Biomass-Degrading Anaerobic Consortia Revealed by Metagenomics.</title>
        <authorList>
            <person name="Peng X."/>
        </authorList>
    </citation>
    <scope>NUCLEOTIDE SEQUENCE</scope>
    <source>
        <strain evidence="1">SIG240</strain>
    </source>
</reference>
<sequence length="172" mass="18766">MIEIEVSRESAKALEEQLQALSGDKVHAAISRAAKRAATHAKTIGTKHVRKTYTIDAASIKSATSIRTVEDGAVLKIAGPRKSAGHYKAKKRKGGVFVSIKKGSGDIVPRSFAYSNTFFKRSGKSRLPIERIFGPAVPQLFGNDAIKNEITESAMKKYEERIRHEVGRLMGG</sequence>
<evidence type="ECO:0008006" key="3">
    <source>
        <dbReference type="Google" id="ProtNLM"/>
    </source>
</evidence>